<comment type="caution">
    <text evidence="1">The sequence shown here is derived from an EMBL/GenBank/DDBJ whole genome shotgun (WGS) entry which is preliminary data.</text>
</comment>
<accession>A0A117NIM6</accession>
<geneLocation type="mitochondrion" evidence="1"/>
<evidence type="ECO:0000313" key="1">
    <source>
        <dbReference type="EMBL" id="KUM50208.1"/>
    </source>
</evidence>
<organism evidence="1">
    <name type="scientific">Picea glauca</name>
    <name type="common">White spruce</name>
    <name type="synonym">Pinus glauca</name>
    <dbReference type="NCBI Taxonomy" id="3330"/>
    <lineage>
        <taxon>Eukaryota</taxon>
        <taxon>Viridiplantae</taxon>
        <taxon>Streptophyta</taxon>
        <taxon>Embryophyta</taxon>
        <taxon>Tracheophyta</taxon>
        <taxon>Spermatophyta</taxon>
        <taxon>Pinopsida</taxon>
        <taxon>Pinidae</taxon>
        <taxon>Conifers I</taxon>
        <taxon>Pinales</taxon>
        <taxon>Pinaceae</taxon>
        <taxon>Picea</taxon>
    </lineage>
</organism>
<gene>
    <name evidence="1" type="ORF">ABT39_MTgene51</name>
</gene>
<proteinExistence type="predicted"/>
<protein>
    <submittedName>
        <fullName evidence="1">Uncharacterized protein</fullName>
    </submittedName>
</protein>
<keyword evidence="1" id="KW-0496">Mitochondrion</keyword>
<sequence>MRIILLAYPLEAGLGGHLQIILTTCFTPYLYGPIWVAKIRGTFTVETRVSRQIALHISTKRSLSTKAMSSRML</sequence>
<dbReference type="EMBL" id="LKAM01000001">
    <property type="protein sequence ID" value="KUM50208.1"/>
    <property type="molecule type" value="Genomic_DNA"/>
</dbReference>
<dbReference type="AlphaFoldDB" id="A0A117NIM6"/>
<name>A0A117NIM6_PICGL</name>
<reference evidence="1" key="1">
    <citation type="journal article" date="2015" name="Genome Biol. Evol.">
        <title>Organellar Genomes of White Spruce (Picea glauca): Assembly and Annotation.</title>
        <authorList>
            <person name="Jackman S.D."/>
            <person name="Warren R.L."/>
            <person name="Gibb E.A."/>
            <person name="Vandervalk B.P."/>
            <person name="Mohamadi H."/>
            <person name="Chu J."/>
            <person name="Raymond A."/>
            <person name="Pleasance S."/>
            <person name="Coope R."/>
            <person name="Wildung M.R."/>
            <person name="Ritland C.E."/>
            <person name="Bousquet J."/>
            <person name="Jones S.J."/>
            <person name="Bohlmann J."/>
            <person name="Birol I."/>
        </authorList>
    </citation>
    <scope>NUCLEOTIDE SEQUENCE [LARGE SCALE GENOMIC DNA]</scope>
    <source>
        <tissue evidence="1">Flushing bud</tissue>
    </source>
</reference>